<comment type="subcellular location">
    <subcellularLocation>
        <location evidence="1">Cell membrane</location>
        <topology evidence="1">Multi-pass membrane protein</topology>
    </subcellularLocation>
</comment>
<evidence type="ECO:0000256" key="2">
    <source>
        <dbReference type="ARBA" id="ARBA00022475"/>
    </source>
</evidence>
<evidence type="ECO:0000313" key="7">
    <source>
        <dbReference type="EMBL" id="CAH0377773.1"/>
    </source>
</evidence>
<evidence type="ECO:0000313" key="8">
    <source>
        <dbReference type="Proteomes" id="UP000789595"/>
    </source>
</evidence>
<protein>
    <recommendedName>
        <fullName evidence="9">DoxX family protein</fullName>
    </recommendedName>
</protein>
<feature type="signal peptide" evidence="6">
    <location>
        <begin position="1"/>
        <end position="16"/>
    </location>
</feature>
<dbReference type="GO" id="GO:0005886">
    <property type="term" value="C:plasma membrane"/>
    <property type="evidence" value="ECO:0007669"/>
    <property type="project" value="UniProtKB-SubCell"/>
</dbReference>
<evidence type="ECO:0000256" key="3">
    <source>
        <dbReference type="ARBA" id="ARBA00022692"/>
    </source>
</evidence>
<keyword evidence="3" id="KW-0812">Transmembrane</keyword>
<sequence>MGRLTLLTTLIASTAALQRAPLRNVAQRKAQNAAPVREQQATGLAENLENILDPVGEVVVTALRVGTCALMIHHGIDKIVNVDGFSANVVQKFFGFLPGPAPFWTLSAAATQVVGAGFLAIGLFSRPAAAAMTATMLTAVIFHLENTGPEGFPLAVVKQHSYNYELAAMYVLVLGYFSIAGAGPWSVDEQVLGGELEFYEQTFENARAKLAKD</sequence>
<reference evidence="7" key="1">
    <citation type="submission" date="2021-11" db="EMBL/GenBank/DDBJ databases">
        <authorList>
            <consortium name="Genoscope - CEA"/>
            <person name="William W."/>
        </authorList>
    </citation>
    <scope>NUCLEOTIDE SEQUENCE</scope>
</reference>
<comment type="caution">
    <text evidence="7">The sequence shown here is derived from an EMBL/GenBank/DDBJ whole genome shotgun (WGS) entry which is preliminary data.</text>
</comment>
<dbReference type="AlphaFoldDB" id="A0A8J2SY83"/>
<dbReference type="Pfam" id="PF07681">
    <property type="entry name" value="DoxX"/>
    <property type="match status" value="1"/>
</dbReference>
<dbReference type="EMBL" id="CAKKNE010000005">
    <property type="protein sequence ID" value="CAH0377773.1"/>
    <property type="molecule type" value="Genomic_DNA"/>
</dbReference>
<accession>A0A8J2SY83</accession>
<dbReference type="PANTHER" id="PTHR33452:SF1">
    <property type="entry name" value="INNER MEMBRANE PROTEIN YPHA-RELATED"/>
    <property type="match status" value="1"/>
</dbReference>
<evidence type="ECO:0000256" key="4">
    <source>
        <dbReference type="ARBA" id="ARBA00022989"/>
    </source>
</evidence>
<dbReference type="Proteomes" id="UP000789595">
    <property type="component" value="Unassembled WGS sequence"/>
</dbReference>
<dbReference type="PANTHER" id="PTHR33452">
    <property type="entry name" value="OXIDOREDUCTASE CATD-RELATED"/>
    <property type="match status" value="1"/>
</dbReference>
<proteinExistence type="predicted"/>
<keyword evidence="6" id="KW-0732">Signal</keyword>
<dbReference type="OrthoDB" id="566921at2759"/>
<dbReference type="InterPro" id="IPR051907">
    <property type="entry name" value="DoxX-like_oxidoreductase"/>
</dbReference>
<keyword evidence="5" id="KW-0472">Membrane</keyword>
<keyword evidence="8" id="KW-1185">Reference proteome</keyword>
<organism evidence="7 8">
    <name type="scientific">Pelagomonas calceolata</name>
    <dbReference type="NCBI Taxonomy" id="35677"/>
    <lineage>
        <taxon>Eukaryota</taxon>
        <taxon>Sar</taxon>
        <taxon>Stramenopiles</taxon>
        <taxon>Ochrophyta</taxon>
        <taxon>Pelagophyceae</taxon>
        <taxon>Pelagomonadales</taxon>
        <taxon>Pelagomonadaceae</taxon>
        <taxon>Pelagomonas</taxon>
    </lineage>
</organism>
<evidence type="ECO:0008006" key="9">
    <source>
        <dbReference type="Google" id="ProtNLM"/>
    </source>
</evidence>
<keyword evidence="4" id="KW-1133">Transmembrane helix</keyword>
<name>A0A8J2SY83_9STRA</name>
<gene>
    <name evidence="7" type="ORF">PECAL_5P22920</name>
</gene>
<dbReference type="InterPro" id="IPR032808">
    <property type="entry name" value="DoxX"/>
</dbReference>
<keyword evidence="2" id="KW-1003">Cell membrane</keyword>
<evidence type="ECO:0000256" key="6">
    <source>
        <dbReference type="SAM" id="SignalP"/>
    </source>
</evidence>
<feature type="chain" id="PRO_5035318800" description="DoxX family protein" evidence="6">
    <location>
        <begin position="17"/>
        <end position="213"/>
    </location>
</feature>
<evidence type="ECO:0000256" key="5">
    <source>
        <dbReference type="ARBA" id="ARBA00023136"/>
    </source>
</evidence>
<evidence type="ECO:0000256" key="1">
    <source>
        <dbReference type="ARBA" id="ARBA00004651"/>
    </source>
</evidence>